<comment type="similarity">
    <text evidence="2 9">Belongs to the glycosyl hydrolase 28 family.</text>
</comment>
<keyword evidence="12" id="KW-1185">Reference proteome</keyword>
<dbReference type="SMART" id="SM00710">
    <property type="entry name" value="PbH1"/>
    <property type="match status" value="4"/>
</dbReference>
<name>A0A835LDY5_9MAGN</name>
<protein>
    <recommendedName>
        <fullName evidence="13">Polygalacturonase</fullName>
    </recommendedName>
</protein>
<organism evidence="11 12">
    <name type="scientific">Coptis chinensis</name>
    <dbReference type="NCBI Taxonomy" id="261450"/>
    <lineage>
        <taxon>Eukaryota</taxon>
        <taxon>Viridiplantae</taxon>
        <taxon>Streptophyta</taxon>
        <taxon>Embryophyta</taxon>
        <taxon>Tracheophyta</taxon>
        <taxon>Spermatophyta</taxon>
        <taxon>Magnoliopsida</taxon>
        <taxon>Ranunculales</taxon>
        <taxon>Ranunculaceae</taxon>
        <taxon>Coptidoideae</taxon>
        <taxon>Coptis</taxon>
    </lineage>
</organism>
<dbReference type="GO" id="GO:0071555">
    <property type="term" value="P:cell wall organization"/>
    <property type="evidence" value="ECO:0007669"/>
    <property type="project" value="UniProtKB-KW"/>
</dbReference>
<dbReference type="AlphaFoldDB" id="A0A835LDY5"/>
<evidence type="ECO:0000313" key="11">
    <source>
        <dbReference type="EMBL" id="KAF9591998.1"/>
    </source>
</evidence>
<gene>
    <name evidence="11" type="ORF">IFM89_011581</name>
</gene>
<keyword evidence="10" id="KW-0732">Signal</keyword>
<keyword evidence="5 9" id="KW-0378">Hydrolase</keyword>
<dbReference type="Pfam" id="PF00295">
    <property type="entry name" value="Glyco_hydro_28"/>
    <property type="match status" value="1"/>
</dbReference>
<dbReference type="SUPFAM" id="SSF51126">
    <property type="entry name" value="Pectin lyase-like"/>
    <property type="match status" value="1"/>
</dbReference>
<feature type="signal peptide" evidence="10">
    <location>
        <begin position="1"/>
        <end position="24"/>
    </location>
</feature>
<dbReference type="InterPro" id="IPR012334">
    <property type="entry name" value="Pectin_lyas_fold"/>
</dbReference>
<dbReference type="Proteomes" id="UP000631114">
    <property type="component" value="Unassembled WGS sequence"/>
</dbReference>
<sequence length="391" mass="41930">MMSILTYFLLVLLLIIPFISLTYAVEINVVDFGARGDGKTDASPAFLKAWTVACSSLEPTTIYVPRRRFLLGQITFEGPCTNSGITLRIDGILVSPAYEKMGSAKYWMLFDKVEGVNITGGFLDGQGSSLWSCKGVAGQDCPVGATSLTFFGSKDVTIQNLTSINAKLYHIVILSSQNVVLQGVRIYAPEESPNTDGVHVEKSLNVRILNSGIKTGDDCVSIGPGTKDLWIQRVACGPGHGISIGSLGKEVNEEGVENVVVKSVVFTGTQNGLRIKSWGRPSKGYVKGVVFKQVVMNNVQNPILIDQNYCPNNEGCPGQHSGIQISNVTYTAIKGTSATKVAIKFDCSQTSPCEGIKEQNIQLSYLGELAESSCQNARGVVLGSVFPPSCL</sequence>
<evidence type="ECO:0000256" key="9">
    <source>
        <dbReference type="RuleBase" id="RU361169"/>
    </source>
</evidence>
<dbReference type="PROSITE" id="PS00502">
    <property type="entry name" value="POLYGALACTURONASE"/>
    <property type="match status" value="1"/>
</dbReference>
<comment type="caution">
    <text evidence="11">The sequence shown here is derived from an EMBL/GenBank/DDBJ whole genome shotgun (WGS) entry which is preliminary data.</text>
</comment>
<keyword evidence="4" id="KW-0964">Secreted</keyword>
<dbReference type="InterPro" id="IPR006626">
    <property type="entry name" value="PbH1"/>
</dbReference>
<keyword evidence="6 9" id="KW-0326">Glycosidase</keyword>
<evidence type="ECO:0000256" key="7">
    <source>
        <dbReference type="ARBA" id="ARBA00023316"/>
    </source>
</evidence>
<evidence type="ECO:0008006" key="13">
    <source>
        <dbReference type="Google" id="ProtNLM"/>
    </source>
</evidence>
<keyword evidence="3" id="KW-0134">Cell wall</keyword>
<evidence type="ECO:0000256" key="2">
    <source>
        <dbReference type="ARBA" id="ARBA00008834"/>
    </source>
</evidence>
<dbReference type="EMBL" id="JADFTS010000008">
    <property type="protein sequence ID" value="KAF9591998.1"/>
    <property type="molecule type" value="Genomic_DNA"/>
</dbReference>
<dbReference type="PANTHER" id="PTHR31375">
    <property type="match status" value="1"/>
</dbReference>
<feature type="active site" evidence="8">
    <location>
        <position position="240"/>
    </location>
</feature>
<evidence type="ECO:0000256" key="3">
    <source>
        <dbReference type="ARBA" id="ARBA00022512"/>
    </source>
</evidence>
<dbReference type="Gene3D" id="2.160.20.10">
    <property type="entry name" value="Single-stranded right-handed beta-helix, Pectin lyase-like"/>
    <property type="match status" value="1"/>
</dbReference>
<dbReference type="OrthoDB" id="187139at2759"/>
<keyword evidence="7" id="KW-0961">Cell wall biogenesis/degradation</keyword>
<comment type="subcellular location">
    <subcellularLocation>
        <location evidence="1">Secreted</location>
        <location evidence="1">Cell wall</location>
    </subcellularLocation>
</comment>
<evidence type="ECO:0000256" key="5">
    <source>
        <dbReference type="ARBA" id="ARBA00022801"/>
    </source>
</evidence>
<reference evidence="11 12" key="1">
    <citation type="submission" date="2020-10" db="EMBL/GenBank/DDBJ databases">
        <title>The Coptis chinensis genome and diversification of protoberbering-type alkaloids.</title>
        <authorList>
            <person name="Wang B."/>
            <person name="Shu S."/>
            <person name="Song C."/>
            <person name="Liu Y."/>
        </authorList>
    </citation>
    <scope>NUCLEOTIDE SEQUENCE [LARGE SCALE GENOMIC DNA]</scope>
    <source>
        <strain evidence="11">HL-2020</strain>
        <tissue evidence="11">Leaf</tissue>
    </source>
</reference>
<evidence type="ECO:0000256" key="8">
    <source>
        <dbReference type="PROSITE-ProRule" id="PRU10052"/>
    </source>
</evidence>
<dbReference type="InterPro" id="IPR011050">
    <property type="entry name" value="Pectin_lyase_fold/virulence"/>
</dbReference>
<dbReference type="GO" id="GO:0004650">
    <property type="term" value="F:polygalacturonase activity"/>
    <property type="evidence" value="ECO:0007669"/>
    <property type="project" value="InterPro"/>
</dbReference>
<dbReference type="FunFam" id="2.160.20.10:FF:000004">
    <property type="entry name" value="Pectin lyase-like superfamily protein"/>
    <property type="match status" value="1"/>
</dbReference>
<feature type="chain" id="PRO_5032382818" description="Polygalacturonase" evidence="10">
    <location>
        <begin position="25"/>
        <end position="391"/>
    </location>
</feature>
<dbReference type="GO" id="GO:0005975">
    <property type="term" value="P:carbohydrate metabolic process"/>
    <property type="evidence" value="ECO:0007669"/>
    <property type="project" value="InterPro"/>
</dbReference>
<dbReference type="InterPro" id="IPR000743">
    <property type="entry name" value="Glyco_hydro_28"/>
</dbReference>
<proteinExistence type="inferred from homology"/>
<evidence type="ECO:0000256" key="4">
    <source>
        <dbReference type="ARBA" id="ARBA00022525"/>
    </source>
</evidence>
<evidence type="ECO:0000313" key="12">
    <source>
        <dbReference type="Proteomes" id="UP000631114"/>
    </source>
</evidence>
<evidence type="ECO:0000256" key="10">
    <source>
        <dbReference type="SAM" id="SignalP"/>
    </source>
</evidence>
<evidence type="ECO:0000256" key="1">
    <source>
        <dbReference type="ARBA" id="ARBA00004191"/>
    </source>
</evidence>
<accession>A0A835LDY5</accession>
<evidence type="ECO:0000256" key="6">
    <source>
        <dbReference type="ARBA" id="ARBA00023295"/>
    </source>
</evidence>